<accession>A0A0G2J8W3</accession>
<proteinExistence type="predicted"/>
<evidence type="ECO:0000313" key="2">
    <source>
        <dbReference type="Proteomes" id="UP000034164"/>
    </source>
</evidence>
<protein>
    <submittedName>
        <fullName evidence="1">Uncharacterized protein</fullName>
    </submittedName>
</protein>
<dbReference type="Proteomes" id="UP000034164">
    <property type="component" value="Unassembled WGS sequence"/>
</dbReference>
<dbReference type="AlphaFoldDB" id="A0A0G2J8W3"/>
<evidence type="ECO:0000313" key="1">
    <source>
        <dbReference type="EMBL" id="KKZ62931.1"/>
    </source>
</evidence>
<reference evidence="2" key="1">
    <citation type="journal article" date="2015" name="PLoS Genet.">
        <title>The dynamic genome and transcriptome of the human fungal pathogen Blastomyces and close relative Emmonsia.</title>
        <authorList>
            <person name="Munoz J.F."/>
            <person name="Gauthier G.M."/>
            <person name="Desjardins C.A."/>
            <person name="Gallo J.E."/>
            <person name="Holder J."/>
            <person name="Sullivan T.D."/>
            <person name="Marty A.J."/>
            <person name="Carmen J.C."/>
            <person name="Chen Z."/>
            <person name="Ding L."/>
            <person name="Gujja S."/>
            <person name="Magrini V."/>
            <person name="Misas E."/>
            <person name="Mitreva M."/>
            <person name="Priest M."/>
            <person name="Saif S."/>
            <person name="Whiston E.A."/>
            <person name="Young S."/>
            <person name="Zeng Q."/>
            <person name="Goldman W.E."/>
            <person name="Mardis E.R."/>
            <person name="Taylor J.W."/>
            <person name="McEwen J.G."/>
            <person name="Clay O.K."/>
            <person name="Klein B.S."/>
            <person name="Cuomo C.A."/>
        </authorList>
    </citation>
    <scope>NUCLEOTIDE SEQUENCE [LARGE SCALE GENOMIC DNA]</scope>
    <source>
        <strain evidence="2">UAMH 3008</strain>
    </source>
</reference>
<dbReference type="VEuPathDB" id="FungiDB:EMCG_02641"/>
<organism evidence="1 2">
    <name type="scientific">[Emmonsia] crescens</name>
    <dbReference type="NCBI Taxonomy" id="73230"/>
    <lineage>
        <taxon>Eukaryota</taxon>
        <taxon>Fungi</taxon>
        <taxon>Dikarya</taxon>
        <taxon>Ascomycota</taxon>
        <taxon>Pezizomycotina</taxon>
        <taxon>Eurotiomycetes</taxon>
        <taxon>Eurotiomycetidae</taxon>
        <taxon>Onygenales</taxon>
        <taxon>Ajellomycetaceae</taxon>
        <taxon>Emergomyces</taxon>
    </lineage>
</organism>
<comment type="caution">
    <text evidence="1">The sequence shown here is derived from an EMBL/GenBank/DDBJ whole genome shotgun (WGS) entry which is preliminary data.</text>
</comment>
<gene>
    <name evidence="1" type="ORF">EMCG_02641</name>
</gene>
<dbReference type="EMBL" id="LCZI01001016">
    <property type="protein sequence ID" value="KKZ62931.1"/>
    <property type="molecule type" value="Genomic_DNA"/>
</dbReference>
<sequence>MDEFQSGMRKAEEGKDEIDRLQEWATKAQLPRAGACKTQHTTEDATSNCEQPKGIGIGFTTNGWLVIGRESEVRLLLPGHKTGEEGEGICTSSLKLRDFCCACLLSSCMG</sequence>
<name>A0A0G2J8W3_9EURO</name>